<evidence type="ECO:0000313" key="1">
    <source>
        <dbReference type="EMBL" id="SQF41981.1"/>
    </source>
</evidence>
<dbReference type="AlphaFoldDB" id="A0AB38G5B5"/>
<dbReference type="RefSeq" id="WP_197708499.1">
    <property type="nucleotide sequence ID" value="NZ_CP066277.1"/>
</dbReference>
<proteinExistence type="predicted"/>
<dbReference type="Proteomes" id="UP000248954">
    <property type="component" value="Chromosome 1"/>
</dbReference>
<sequence length="89" mass="10053">MNVKQTILEQHKTLERVRQLQKEMHEICMFSAGLEAIGLVDVDPLMAISLDTVHKISHALEDVLNGEDAGKTLRNHLTGGRFEEDEDKD</sequence>
<dbReference type="EMBL" id="LS483348">
    <property type="protein sequence ID" value="SQF41981.1"/>
    <property type="molecule type" value="Genomic_DNA"/>
</dbReference>
<organism evidence="1 2">
    <name type="scientific">Streptococcus lutetiensis</name>
    <dbReference type="NCBI Taxonomy" id="150055"/>
    <lineage>
        <taxon>Bacteria</taxon>
        <taxon>Bacillati</taxon>
        <taxon>Bacillota</taxon>
        <taxon>Bacilli</taxon>
        <taxon>Lactobacillales</taxon>
        <taxon>Streptococcaceae</taxon>
        <taxon>Streptococcus</taxon>
    </lineage>
</organism>
<name>A0AB38G5B5_9STRE</name>
<gene>
    <name evidence="1" type="ORF">NCTC8738_00758</name>
</gene>
<protein>
    <recommendedName>
        <fullName evidence="3">Phage protein</fullName>
    </recommendedName>
</protein>
<evidence type="ECO:0008006" key="3">
    <source>
        <dbReference type="Google" id="ProtNLM"/>
    </source>
</evidence>
<reference evidence="1 2" key="1">
    <citation type="submission" date="2018-06" db="EMBL/GenBank/DDBJ databases">
        <authorList>
            <consortium name="Pathogen Informatics"/>
            <person name="Doyle S."/>
        </authorList>
    </citation>
    <scope>NUCLEOTIDE SEQUENCE [LARGE SCALE GENOMIC DNA]</scope>
    <source>
        <strain evidence="1 2">NCTC8738</strain>
    </source>
</reference>
<evidence type="ECO:0000313" key="2">
    <source>
        <dbReference type="Proteomes" id="UP000248954"/>
    </source>
</evidence>
<accession>A0AB38G5B5</accession>